<dbReference type="EMBL" id="MHOS01000017">
    <property type="protein sequence ID" value="OGZ68859.1"/>
    <property type="molecule type" value="Genomic_DNA"/>
</dbReference>
<feature type="compositionally biased region" description="Basic residues" evidence="1">
    <location>
        <begin position="89"/>
        <end position="99"/>
    </location>
</feature>
<accession>A0A1G2I2G7</accession>
<protein>
    <submittedName>
        <fullName evidence="2">Uncharacterized protein</fullName>
    </submittedName>
</protein>
<reference evidence="2 3" key="1">
    <citation type="journal article" date="2016" name="Nat. Commun.">
        <title>Thousands of microbial genomes shed light on interconnected biogeochemical processes in an aquifer system.</title>
        <authorList>
            <person name="Anantharaman K."/>
            <person name="Brown C.T."/>
            <person name="Hug L.A."/>
            <person name="Sharon I."/>
            <person name="Castelle C.J."/>
            <person name="Probst A.J."/>
            <person name="Thomas B.C."/>
            <person name="Singh A."/>
            <person name="Wilkins M.J."/>
            <person name="Karaoz U."/>
            <person name="Brodie E.L."/>
            <person name="Williams K.H."/>
            <person name="Hubbard S.S."/>
            <person name="Banfield J.F."/>
        </authorList>
    </citation>
    <scope>NUCLEOTIDE SEQUENCE [LARGE SCALE GENOMIC DNA]</scope>
</reference>
<dbReference type="Proteomes" id="UP000176421">
    <property type="component" value="Unassembled WGS sequence"/>
</dbReference>
<organism evidence="2 3">
    <name type="scientific">Candidatus Staskawiczbacteria bacterium RIFCSPHIGHO2_02_FULL_34_9</name>
    <dbReference type="NCBI Taxonomy" id="1802206"/>
    <lineage>
        <taxon>Bacteria</taxon>
        <taxon>Candidatus Staskawicziibacteriota</taxon>
    </lineage>
</organism>
<evidence type="ECO:0000313" key="3">
    <source>
        <dbReference type="Proteomes" id="UP000176421"/>
    </source>
</evidence>
<name>A0A1G2I2G7_9BACT</name>
<sequence>MSEQVFLRIVEGRRGRPIAYLQGKAVVFDGQSKSLVPLLGEFVPIVILQNHHNVLIERWTGKLLSTRAQQLLQYQEEEERDQHIEKKEQKHHRKKKRRKEVVNPYNKIPIQRSRVRFIS</sequence>
<evidence type="ECO:0000256" key="1">
    <source>
        <dbReference type="SAM" id="MobiDB-lite"/>
    </source>
</evidence>
<evidence type="ECO:0000313" key="2">
    <source>
        <dbReference type="EMBL" id="OGZ68859.1"/>
    </source>
</evidence>
<dbReference type="AlphaFoldDB" id="A0A1G2I2G7"/>
<comment type="caution">
    <text evidence="2">The sequence shown here is derived from an EMBL/GenBank/DDBJ whole genome shotgun (WGS) entry which is preliminary data.</text>
</comment>
<gene>
    <name evidence="2" type="ORF">A3D35_03040</name>
</gene>
<feature type="region of interest" description="Disordered" evidence="1">
    <location>
        <begin position="77"/>
        <end position="107"/>
    </location>
</feature>
<proteinExistence type="predicted"/>